<organism evidence="1 2">
    <name type="scientific">Leuconostoc carnosum (strain JB16)</name>
    <dbReference type="NCBI Taxonomy" id="1229758"/>
    <lineage>
        <taxon>Bacteria</taxon>
        <taxon>Bacillati</taxon>
        <taxon>Bacillota</taxon>
        <taxon>Bacilli</taxon>
        <taxon>Lactobacillales</taxon>
        <taxon>Lactobacillaceae</taxon>
        <taxon>Leuconostoc</taxon>
    </lineage>
</organism>
<proteinExistence type="predicted"/>
<sequence length="497" mass="56969">MTMTLHIIPDWHDYSMILPEFNDSIHQAQLFLSQNQQVELILVDFLPNLRGILAEKNIEAVSTWSVYDFLQQVRLQAVKPVALMDFSWPAGAQFIDLPDRVIVRVADAHYATVWLDMLTRSRFERIDLMSDNQRIQELMIDDRGFVSRVTSFDKENHSATKVDYLTPSGQVAMQQDLETGHVVTKQLWTMQTHFDNLSQVLAAALNDHLQHVPETDYLIFAQSQLTQFLVKHVSPQQPTIFSYQAQRTRAQLERHVLLEKPEQVDFSVVDTLKQSEIIVKHGYQSDDMMVIPPYVTDIKASSQATMPIVPIYWSAKELTVAVFSIVSQIVAHYSNVILLVETSQNHEVYDDMIEAASLSAANEHGLIDENSQQSYKARFQFLPPQNEASRQRYMSNVRLLIDLDDIPDHHLQATALTYGIPQINRVQTDYMVPGGNGQLVTNDEQIPTALHFYLDDYANVDKSRVVAIEMSQASNEEMLWIKWQQVFNKIKQGGHQK</sequence>
<keyword evidence="2" id="KW-1185">Reference proteome</keyword>
<dbReference type="NCBIfam" id="TIGR03713">
    <property type="entry name" value="acc_sec_asp1"/>
    <property type="match status" value="1"/>
</dbReference>
<evidence type="ECO:0000313" key="1">
    <source>
        <dbReference type="EMBL" id="AFT80939.1"/>
    </source>
</evidence>
<dbReference type="AlphaFoldDB" id="K0D523"/>
<gene>
    <name evidence="1" type="ordered locus">C270_00100</name>
</gene>
<dbReference type="GO" id="GO:0015031">
    <property type="term" value="P:protein transport"/>
    <property type="evidence" value="ECO:0007669"/>
    <property type="project" value="InterPro"/>
</dbReference>
<dbReference type="eggNOG" id="ENOG502ZAK5">
    <property type="taxonomic scope" value="Bacteria"/>
</dbReference>
<reference evidence="1 2" key="1">
    <citation type="journal article" date="2012" name="J. Bacteriol.">
        <title>Complete genome sequence of Leuconostoc carnosum strain JB16, isolated from Kimchi.</title>
        <authorList>
            <person name="Jung J.Y."/>
            <person name="Lee S.H."/>
            <person name="Jeon C.O."/>
        </authorList>
    </citation>
    <scope>NUCLEOTIDE SEQUENCE [LARGE SCALE GENOMIC DNA]</scope>
    <source>
        <strain evidence="1 2">JB16</strain>
    </source>
</reference>
<dbReference type="Proteomes" id="UP000006299">
    <property type="component" value="Chromosome"/>
</dbReference>
<name>K0D523_LEUCJ</name>
<protein>
    <recommendedName>
        <fullName evidence="3">Accessory Sec system protein Asp1</fullName>
    </recommendedName>
</protein>
<dbReference type="PATRIC" id="fig|1229758.3.peg.20"/>
<evidence type="ECO:0000313" key="2">
    <source>
        <dbReference type="Proteomes" id="UP000006299"/>
    </source>
</evidence>
<dbReference type="RefSeq" id="WP_014973558.1">
    <property type="nucleotide sequence ID" value="NC_018673.1"/>
</dbReference>
<dbReference type="GeneID" id="61187068"/>
<dbReference type="InterPro" id="IPR022372">
    <property type="entry name" value="Accessory_SS_Asp1"/>
</dbReference>
<evidence type="ECO:0008006" key="3">
    <source>
        <dbReference type="Google" id="ProtNLM"/>
    </source>
</evidence>
<dbReference type="KEGG" id="lcn:C270_00100"/>
<dbReference type="STRING" id="1229758.C270_00100"/>
<accession>K0D523</accession>
<dbReference type="Pfam" id="PF16993">
    <property type="entry name" value="Asp1"/>
    <property type="match status" value="1"/>
</dbReference>
<dbReference type="HOGENOM" id="CLU_554117_0_0_9"/>
<dbReference type="EMBL" id="CP003851">
    <property type="protein sequence ID" value="AFT80939.1"/>
    <property type="molecule type" value="Genomic_DNA"/>
</dbReference>